<comment type="caution">
    <text evidence="1">The sequence shown here is derived from an EMBL/GenBank/DDBJ whole genome shotgun (WGS) entry which is preliminary data.</text>
</comment>
<name>A0A7J7K6I0_BUGNE</name>
<evidence type="ECO:0000313" key="1">
    <source>
        <dbReference type="EMBL" id="KAF6033541.1"/>
    </source>
</evidence>
<protein>
    <submittedName>
        <fullName evidence="1">Uncharacterized protein</fullName>
    </submittedName>
</protein>
<dbReference type="Proteomes" id="UP000593567">
    <property type="component" value="Unassembled WGS sequence"/>
</dbReference>
<sequence length="325" mass="36861">MVFLFHDFSLLFRGTTLLYQGRSKGHEIRFIGPDNYIPGNFLLVIGFSILSTRDFIRMDRIAGIAGATGYVEGARNSARFGYINGIVANPTSNAHIWVSDQDNGCFRTINRISNSTDHLAGGCSFIDIQDGKFSHAGVAYPFGLTTTPTDRGTVYFYENRAHILRSMLKIGSNWYIRTLFYVNKNINGMRFDLRGEFIYFTYEVGILRVSTTWKSPSEEIVSREGHKDGPLHRAEIKQPRNLIFLDNTTFLMASNGYNNLRLFDLKKSIVSSICAPQNGILVSRDDDYVHCRIEHPRQFAISRNSSTIYINGLYAIYGLTYSGRF</sequence>
<keyword evidence="2" id="KW-1185">Reference proteome</keyword>
<dbReference type="OrthoDB" id="423498at2759"/>
<dbReference type="EMBL" id="VXIV02001303">
    <property type="protein sequence ID" value="KAF6033541.1"/>
    <property type="molecule type" value="Genomic_DNA"/>
</dbReference>
<reference evidence="1" key="1">
    <citation type="submission" date="2020-06" db="EMBL/GenBank/DDBJ databases">
        <title>Draft genome of Bugula neritina, a colonial animal packing powerful symbionts and potential medicines.</title>
        <authorList>
            <person name="Rayko M."/>
        </authorList>
    </citation>
    <scope>NUCLEOTIDE SEQUENCE [LARGE SCALE GENOMIC DNA]</scope>
    <source>
        <strain evidence="1">Kwan_BN1</strain>
    </source>
</reference>
<gene>
    <name evidence="1" type="ORF">EB796_008148</name>
</gene>
<organism evidence="1 2">
    <name type="scientific">Bugula neritina</name>
    <name type="common">Brown bryozoan</name>
    <name type="synonym">Sertularia neritina</name>
    <dbReference type="NCBI Taxonomy" id="10212"/>
    <lineage>
        <taxon>Eukaryota</taxon>
        <taxon>Metazoa</taxon>
        <taxon>Spiralia</taxon>
        <taxon>Lophotrochozoa</taxon>
        <taxon>Bryozoa</taxon>
        <taxon>Gymnolaemata</taxon>
        <taxon>Cheilostomatida</taxon>
        <taxon>Flustrina</taxon>
        <taxon>Buguloidea</taxon>
        <taxon>Bugulidae</taxon>
        <taxon>Bugula</taxon>
    </lineage>
</organism>
<proteinExistence type="predicted"/>
<dbReference type="Gene3D" id="2.120.10.30">
    <property type="entry name" value="TolB, C-terminal domain"/>
    <property type="match status" value="1"/>
</dbReference>
<dbReference type="InterPro" id="IPR011042">
    <property type="entry name" value="6-blade_b-propeller_TolB-like"/>
</dbReference>
<accession>A0A7J7K6I0</accession>
<dbReference type="AlphaFoldDB" id="A0A7J7K6I0"/>
<dbReference type="SUPFAM" id="SSF101898">
    <property type="entry name" value="NHL repeat"/>
    <property type="match status" value="1"/>
</dbReference>
<evidence type="ECO:0000313" key="2">
    <source>
        <dbReference type="Proteomes" id="UP000593567"/>
    </source>
</evidence>